<evidence type="ECO:0000256" key="4">
    <source>
        <dbReference type="ARBA" id="ARBA00023051"/>
    </source>
</evidence>
<proteinExistence type="inferred from homology"/>
<dbReference type="PROSITE" id="PS00455">
    <property type="entry name" value="AMP_BINDING"/>
    <property type="match status" value="1"/>
</dbReference>
<evidence type="ECO:0000256" key="2">
    <source>
        <dbReference type="ARBA" id="ARBA00006432"/>
    </source>
</evidence>
<reference evidence="8" key="1">
    <citation type="submission" date="2015-12" db="EMBL/GenBank/DDBJ databases">
        <title>Gene expression during late stages of embryo sac development: a critical building block for successful pollen-pistil interactions.</title>
        <authorList>
            <person name="Liu Y."/>
            <person name="Joly V."/>
            <person name="Sabar M."/>
            <person name="Matton D.P."/>
        </authorList>
    </citation>
    <scope>NUCLEOTIDE SEQUENCE</scope>
</reference>
<keyword evidence="5" id="KW-1133">Transmembrane helix</keyword>
<dbReference type="Gene3D" id="3.40.50.12780">
    <property type="entry name" value="N-terminal domain of ligase-like"/>
    <property type="match status" value="1"/>
</dbReference>
<dbReference type="GO" id="GO:0016405">
    <property type="term" value="F:CoA-ligase activity"/>
    <property type="evidence" value="ECO:0007669"/>
    <property type="project" value="TreeGrafter"/>
</dbReference>
<dbReference type="SUPFAM" id="SSF56801">
    <property type="entry name" value="Acetyl-CoA synthetase-like"/>
    <property type="match status" value="1"/>
</dbReference>
<dbReference type="AlphaFoldDB" id="A0A0V0IJA8"/>
<dbReference type="PANTHER" id="PTHR24096:SF425">
    <property type="entry name" value="4-COUMARATE--COA LIGASE-LIKE 7"/>
    <property type="match status" value="1"/>
</dbReference>
<evidence type="ECO:0000256" key="1">
    <source>
        <dbReference type="ARBA" id="ARBA00004930"/>
    </source>
</evidence>
<dbReference type="InterPro" id="IPR042099">
    <property type="entry name" value="ANL_N_sf"/>
</dbReference>
<feature type="transmembrane region" description="Helical" evidence="5">
    <location>
        <begin position="120"/>
        <end position="141"/>
    </location>
</feature>
<comment type="similarity">
    <text evidence="2">Belongs to the ATP-dependent AMP-binding enzyme family.</text>
</comment>
<dbReference type="InterPro" id="IPR045851">
    <property type="entry name" value="AMP-bd_C_sf"/>
</dbReference>
<evidence type="ECO:0000259" key="6">
    <source>
        <dbReference type="Pfam" id="PF00501"/>
    </source>
</evidence>
<dbReference type="InterPro" id="IPR000873">
    <property type="entry name" value="AMP-dep_synth/lig_dom"/>
</dbReference>
<accession>A0A0V0IJA8</accession>
<dbReference type="Pfam" id="PF00501">
    <property type="entry name" value="AMP-binding"/>
    <property type="match status" value="1"/>
</dbReference>
<name>A0A0V0IJA8_SOLCH</name>
<sequence>MYTVSELSKQIKDCKPKLIITSPELFDKVNKFNLPILLLGHPENSNSNNSGVVRFTELVGKAGYFDLDKTVIKQTDTAALLYSSGTTGVSKGVVLTHRNFISAALMVTSDQELAGEMHNVYLCVLPMFHVFGLAVIMYAQLQRGNAIVSMAKFDLETLLKNVDKYRVSHLWIVPPIVLALAKNPVVKKYNLTSIKQIGSGAAPLGKDLMEDCAKNFPQAVVMQGYGMTETCGIVSMENMYAGPRHTGSAGTLASGVEAQIVSVDKSKPLPPGQLGEIWVRGPNMMKGYLNNPQATKLTKDNQGWVHTGDLGYFTEDGLLYVVDRIKELIKYKGFQVAPAELEGLLVSHPEILDAVVIPFPDAEAGEVPVAYVVRSPNSSLTEEDVQKFIAEQVAPFKRLKKVTFINSVPKSAAGKILRRELIDKVRSKI</sequence>
<feature type="domain" description="AMP-dependent synthetase/ligase" evidence="6">
    <location>
        <begin position="2"/>
        <end position="289"/>
    </location>
</feature>
<protein>
    <submittedName>
        <fullName evidence="8">Putative 4-coumarate--CoA ligase-like 7-like</fullName>
    </submittedName>
</protein>
<evidence type="ECO:0000256" key="5">
    <source>
        <dbReference type="SAM" id="Phobius"/>
    </source>
</evidence>
<feature type="domain" description="AMP-binding enzyme C-terminal" evidence="7">
    <location>
        <begin position="340"/>
        <end position="415"/>
    </location>
</feature>
<organism evidence="8">
    <name type="scientific">Solanum chacoense</name>
    <name type="common">Chaco potato</name>
    <dbReference type="NCBI Taxonomy" id="4108"/>
    <lineage>
        <taxon>Eukaryota</taxon>
        <taxon>Viridiplantae</taxon>
        <taxon>Streptophyta</taxon>
        <taxon>Embryophyta</taxon>
        <taxon>Tracheophyta</taxon>
        <taxon>Spermatophyta</taxon>
        <taxon>Magnoliopsida</taxon>
        <taxon>eudicotyledons</taxon>
        <taxon>Gunneridae</taxon>
        <taxon>Pentapetalae</taxon>
        <taxon>asterids</taxon>
        <taxon>lamiids</taxon>
        <taxon>Solanales</taxon>
        <taxon>Solanaceae</taxon>
        <taxon>Solanoideae</taxon>
        <taxon>Solaneae</taxon>
        <taxon>Solanum</taxon>
    </lineage>
</organism>
<evidence type="ECO:0000256" key="3">
    <source>
        <dbReference type="ARBA" id="ARBA00022598"/>
    </source>
</evidence>
<comment type="pathway">
    <text evidence="1">Phytoalexin biosynthesis; 3,4',5-trihydroxystilbene biosynthesis; 3,4',5-trihydroxystilbene from trans-4-coumarate: step 1/2.</text>
</comment>
<dbReference type="UniPathway" id="UPA00372">
    <property type="reaction ID" value="UER00547"/>
</dbReference>
<evidence type="ECO:0000313" key="8">
    <source>
        <dbReference type="EMBL" id="JAP32563.1"/>
    </source>
</evidence>
<dbReference type="Gene3D" id="3.30.300.30">
    <property type="match status" value="1"/>
</dbReference>
<dbReference type="EMBL" id="GEDG01005903">
    <property type="protein sequence ID" value="JAP32563.1"/>
    <property type="molecule type" value="Transcribed_RNA"/>
</dbReference>
<dbReference type="CDD" id="cd05904">
    <property type="entry name" value="4CL"/>
    <property type="match status" value="1"/>
</dbReference>
<dbReference type="PANTHER" id="PTHR24096">
    <property type="entry name" value="LONG-CHAIN-FATTY-ACID--COA LIGASE"/>
    <property type="match status" value="1"/>
</dbReference>
<dbReference type="InterPro" id="IPR025110">
    <property type="entry name" value="AMP-bd_C"/>
</dbReference>
<dbReference type="FunFam" id="3.30.300.30:FF:000007">
    <property type="entry name" value="4-coumarate--CoA ligase 2"/>
    <property type="match status" value="1"/>
</dbReference>
<dbReference type="Pfam" id="PF13193">
    <property type="entry name" value="AMP-binding_C"/>
    <property type="match status" value="1"/>
</dbReference>
<keyword evidence="5" id="KW-0812">Transmembrane</keyword>
<dbReference type="GO" id="GO:0009698">
    <property type="term" value="P:phenylpropanoid metabolic process"/>
    <property type="evidence" value="ECO:0007669"/>
    <property type="project" value="UniProtKB-KW"/>
</dbReference>
<dbReference type="InterPro" id="IPR020845">
    <property type="entry name" value="AMP-binding_CS"/>
</dbReference>
<keyword evidence="4" id="KW-0587">Phenylpropanoid metabolism</keyword>
<keyword evidence="5" id="KW-0472">Membrane</keyword>
<keyword evidence="3 8" id="KW-0436">Ligase</keyword>
<evidence type="ECO:0000259" key="7">
    <source>
        <dbReference type="Pfam" id="PF13193"/>
    </source>
</evidence>